<protein>
    <recommendedName>
        <fullName evidence="3">Peptidase M56 domain-containing protein</fullName>
    </recommendedName>
</protein>
<dbReference type="InterPro" id="IPR037066">
    <property type="entry name" value="Plug_dom_sf"/>
</dbReference>
<comment type="caution">
    <text evidence="4">The sequence shown here is derived from an EMBL/GenBank/DDBJ whole genome shotgun (WGS) entry which is preliminary data.</text>
</comment>
<dbReference type="EMBL" id="JAATJJ010000002">
    <property type="protein sequence ID" value="NJB72540.1"/>
    <property type="molecule type" value="Genomic_DNA"/>
</dbReference>
<feature type="transmembrane region" description="Helical" evidence="2">
    <location>
        <begin position="6"/>
        <end position="22"/>
    </location>
</feature>
<sequence length="573" mass="65224">MEYLLKASGVLLIFFIIYQLLLKKETFFSGNRHFLLAGILSSFIFPIVYVTRYVEFSSNTFYSDIVSTKNPVMTSTPILTGIDWSQLLFIIYCVGAGLLAFRLIIQLFSLRKLITQNTKRKEDGFVFVETTREITPFSFFNYIVYNPTLYSASELDAIIQHEKAHSSQWHSIDILLTHITTIIFWINPIIWLYKKSIQQNLEFLADAYATQDMSSIKTYQYALVKGSGTQFCTSITNNFYNSLIKKRIVMLHKSKSNNKNLWKYTLIAPMLVAFVFTFNIKVVAQSEKEIVEYVKKTELIITKDTSDEKLEGMKKDLAEGDIDFSYTVVHNDNQEIIGITIQVSSKTNNGSFNTDGETPIKPIKITIDNDQISIGNANTTFGGKSFNFTIHEDEDVHEDIDVHVDGEHEIIIKGHSSSTDDGMVWVHSSDSKHQTVEIKEIDGKEVIKVNGKVVSREDYEKMKDDGKMHNKLVKVKKKKGKKGNNVFIIKDSDDNHDIEVVGDDDSDFFFIDHDGEGEPLYIVDGKEVSKKEFKKLSKKDIATIDVSKGDAAHEKYGKKAKNGVVEIITKKKK</sequence>
<feature type="transmembrane region" description="Helical" evidence="2">
    <location>
        <begin position="87"/>
        <end position="110"/>
    </location>
</feature>
<keyword evidence="1" id="KW-1134">Transmembrane beta strand</keyword>
<evidence type="ECO:0000256" key="2">
    <source>
        <dbReference type="SAM" id="Phobius"/>
    </source>
</evidence>
<dbReference type="Gene3D" id="2.170.130.10">
    <property type="entry name" value="TonB-dependent receptor, plug domain"/>
    <property type="match status" value="1"/>
</dbReference>
<accession>A0A846R054</accession>
<keyword evidence="1 2" id="KW-0812">Transmembrane</keyword>
<keyword evidence="2" id="KW-1133">Transmembrane helix</keyword>
<dbReference type="PANTHER" id="PTHR34978:SF3">
    <property type="entry name" value="SLR0241 PROTEIN"/>
    <property type="match status" value="1"/>
</dbReference>
<keyword evidence="5" id="KW-1185">Reference proteome</keyword>
<evidence type="ECO:0000313" key="5">
    <source>
        <dbReference type="Proteomes" id="UP000590442"/>
    </source>
</evidence>
<dbReference type="RefSeq" id="WP_245201485.1">
    <property type="nucleotide sequence ID" value="NZ_JAATJJ010000002.1"/>
</dbReference>
<keyword evidence="1" id="KW-0998">Cell outer membrane</keyword>
<dbReference type="InterPro" id="IPR039426">
    <property type="entry name" value="TonB-dep_rcpt-like"/>
</dbReference>
<comment type="subcellular location">
    <subcellularLocation>
        <location evidence="1">Cell outer membrane</location>
        <topology evidence="1">Multi-pass membrane protein</topology>
    </subcellularLocation>
</comment>
<dbReference type="Pfam" id="PF05569">
    <property type="entry name" value="Peptidase_M56"/>
    <property type="match status" value="1"/>
</dbReference>
<proteinExistence type="inferred from homology"/>
<evidence type="ECO:0000256" key="1">
    <source>
        <dbReference type="PROSITE-ProRule" id="PRU01360"/>
    </source>
</evidence>
<evidence type="ECO:0000313" key="4">
    <source>
        <dbReference type="EMBL" id="NJB72540.1"/>
    </source>
</evidence>
<dbReference type="Proteomes" id="UP000590442">
    <property type="component" value="Unassembled WGS sequence"/>
</dbReference>
<name>A0A846R054_9FLAO</name>
<comment type="similarity">
    <text evidence="1">Belongs to the TonB-dependent receptor family.</text>
</comment>
<keyword evidence="1" id="KW-0813">Transport</keyword>
<dbReference type="InterPro" id="IPR052173">
    <property type="entry name" value="Beta-lactam_resp_regulator"/>
</dbReference>
<reference evidence="4 5" key="1">
    <citation type="submission" date="2020-03" db="EMBL/GenBank/DDBJ databases">
        <title>Genomic Encyclopedia of Type Strains, Phase IV (KMG-IV): sequencing the most valuable type-strain genomes for metagenomic binning, comparative biology and taxonomic classification.</title>
        <authorList>
            <person name="Goeker M."/>
        </authorList>
    </citation>
    <scope>NUCLEOTIDE SEQUENCE [LARGE SCALE GENOMIC DNA]</scope>
    <source>
        <strain evidence="4 5">DSM 29762</strain>
    </source>
</reference>
<dbReference type="PANTHER" id="PTHR34978">
    <property type="entry name" value="POSSIBLE SENSOR-TRANSDUCER PROTEIN BLAR"/>
    <property type="match status" value="1"/>
</dbReference>
<gene>
    <name evidence="4" type="ORF">GGR42_003031</name>
</gene>
<organism evidence="4 5">
    <name type="scientific">Saonia flava</name>
    <dbReference type="NCBI Taxonomy" id="523696"/>
    <lineage>
        <taxon>Bacteria</taxon>
        <taxon>Pseudomonadati</taxon>
        <taxon>Bacteroidota</taxon>
        <taxon>Flavobacteriia</taxon>
        <taxon>Flavobacteriales</taxon>
        <taxon>Flavobacteriaceae</taxon>
        <taxon>Saonia</taxon>
    </lineage>
</organism>
<keyword evidence="1 2" id="KW-0472">Membrane</keyword>
<dbReference type="AlphaFoldDB" id="A0A846R054"/>
<dbReference type="PROSITE" id="PS52016">
    <property type="entry name" value="TONB_DEPENDENT_REC_3"/>
    <property type="match status" value="1"/>
</dbReference>
<dbReference type="CDD" id="cd07341">
    <property type="entry name" value="M56_BlaR1_MecR1_like"/>
    <property type="match status" value="1"/>
</dbReference>
<dbReference type="InterPro" id="IPR008756">
    <property type="entry name" value="Peptidase_M56"/>
</dbReference>
<feature type="domain" description="Peptidase M56" evidence="3">
    <location>
        <begin position="149"/>
        <end position="251"/>
    </location>
</feature>
<feature type="transmembrane region" description="Helical" evidence="2">
    <location>
        <begin position="34"/>
        <end position="54"/>
    </location>
</feature>
<feature type="transmembrane region" description="Helical" evidence="2">
    <location>
        <begin position="172"/>
        <end position="193"/>
    </location>
</feature>
<evidence type="ECO:0000259" key="3">
    <source>
        <dbReference type="Pfam" id="PF05569"/>
    </source>
</evidence>
<feature type="transmembrane region" description="Helical" evidence="2">
    <location>
        <begin position="261"/>
        <end position="280"/>
    </location>
</feature>
<dbReference type="GO" id="GO:0009279">
    <property type="term" value="C:cell outer membrane"/>
    <property type="evidence" value="ECO:0007669"/>
    <property type="project" value="UniProtKB-SubCell"/>
</dbReference>